<keyword evidence="3" id="KW-1185">Reference proteome</keyword>
<evidence type="ECO:0000313" key="3">
    <source>
        <dbReference type="Proteomes" id="UP000694541"/>
    </source>
</evidence>
<keyword evidence="1" id="KW-0472">Membrane</keyword>
<accession>A0A8B9LZC2</accession>
<dbReference type="AlphaFoldDB" id="A0A8B9LZC2"/>
<proteinExistence type="predicted"/>
<evidence type="ECO:0000256" key="1">
    <source>
        <dbReference type="SAM" id="Phobius"/>
    </source>
</evidence>
<dbReference type="Ensembl" id="ENSANIT00000000382.1">
    <property type="protein sequence ID" value="ENSANIP00000000371.1"/>
    <property type="gene ID" value="ENSANIG00000000288.1"/>
</dbReference>
<dbReference type="Proteomes" id="UP000694541">
    <property type="component" value="Unplaced"/>
</dbReference>
<keyword evidence="1" id="KW-1133">Transmembrane helix</keyword>
<sequence length="60" mass="6748">FDKVPREPPRCLFSVVPCLALLFLPLCFVYLFQLVPAISSPLNTSSLHIQHSNSHLCPLK</sequence>
<reference evidence="2" key="1">
    <citation type="submission" date="2025-08" db="UniProtKB">
        <authorList>
            <consortium name="Ensembl"/>
        </authorList>
    </citation>
    <scope>IDENTIFICATION</scope>
</reference>
<reference evidence="2" key="2">
    <citation type="submission" date="2025-09" db="UniProtKB">
        <authorList>
            <consortium name="Ensembl"/>
        </authorList>
    </citation>
    <scope>IDENTIFICATION</scope>
</reference>
<feature type="transmembrane region" description="Helical" evidence="1">
    <location>
        <begin position="12"/>
        <end position="32"/>
    </location>
</feature>
<keyword evidence="1" id="KW-0812">Transmembrane</keyword>
<evidence type="ECO:0000313" key="2">
    <source>
        <dbReference type="Ensembl" id="ENSANIP00000000371.1"/>
    </source>
</evidence>
<protein>
    <submittedName>
        <fullName evidence="2">Uncharacterized protein</fullName>
    </submittedName>
</protein>
<name>A0A8B9LZC2_9AVES</name>
<organism evidence="2 3">
    <name type="scientific">Accipiter nisus</name>
    <name type="common">Eurasian sparrowhawk</name>
    <dbReference type="NCBI Taxonomy" id="211598"/>
    <lineage>
        <taxon>Eukaryota</taxon>
        <taxon>Metazoa</taxon>
        <taxon>Chordata</taxon>
        <taxon>Craniata</taxon>
        <taxon>Vertebrata</taxon>
        <taxon>Euteleostomi</taxon>
        <taxon>Archelosauria</taxon>
        <taxon>Archosauria</taxon>
        <taxon>Dinosauria</taxon>
        <taxon>Saurischia</taxon>
        <taxon>Theropoda</taxon>
        <taxon>Coelurosauria</taxon>
        <taxon>Aves</taxon>
        <taxon>Neognathae</taxon>
        <taxon>Neoaves</taxon>
        <taxon>Telluraves</taxon>
        <taxon>Accipitrimorphae</taxon>
        <taxon>Accipitriformes</taxon>
        <taxon>Accipitridae</taxon>
        <taxon>Accipitrinae</taxon>
        <taxon>Accipiter</taxon>
    </lineage>
</organism>